<name>N1U6X9_9LEPT</name>
<sequence>MIPIKKRHIGSQGTRKYEEPKSHYIKVLERKSFENYKEGIDFFLFVLTYYRTQRNDQLPKHRSFVRLNLSEIRSKS</sequence>
<protein>
    <submittedName>
        <fullName evidence="1">Uncharacterized protein</fullName>
    </submittedName>
</protein>
<reference evidence="1 2" key="1">
    <citation type="submission" date="2013-02" db="EMBL/GenBank/DDBJ databases">
        <authorList>
            <person name="Harkins D.M."/>
            <person name="Durkin A.S."/>
            <person name="Brinkac L.M."/>
            <person name="Haft D.H."/>
            <person name="Selengut J.D."/>
            <person name="Sanka R."/>
            <person name="DePew J."/>
            <person name="Purushe J."/>
            <person name="Haake D.A."/>
            <person name="Matsunaga J."/>
            <person name="Vinetz J.M."/>
            <person name="Sutton G.G."/>
            <person name="Nierman W.C."/>
            <person name="Fouts D.E."/>
        </authorList>
    </citation>
    <scope>NUCLEOTIDE SEQUENCE [LARGE SCALE GENOMIC DNA]</scope>
    <source>
        <strain evidence="1 2">Ecochallenge</strain>
    </source>
</reference>
<gene>
    <name evidence="1" type="ORF">LEP1GSC043_0002</name>
</gene>
<proteinExistence type="predicted"/>
<dbReference type="Proteomes" id="UP000012249">
    <property type="component" value="Unassembled WGS sequence"/>
</dbReference>
<organism evidence="1 2">
    <name type="scientific">Leptospira weilii str. Ecochallenge</name>
    <dbReference type="NCBI Taxonomy" id="1049986"/>
    <lineage>
        <taxon>Bacteria</taxon>
        <taxon>Pseudomonadati</taxon>
        <taxon>Spirochaetota</taxon>
        <taxon>Spirochaetia</taxon>
        <taxon>Leptospirales</taxon>
        <taxon>Leptospiraceae</taxon>
        <taxon>Leptospira</taxon>
    </lineage>
</organism>
<evidence type="ECO:0000313" key="1">
    <source>
        <dbReference type="EMBL" id="EMY14807.1"/>
    </source>
</evidence>
<comment type="caution">
    <text evidence="1">The sequence shown here is derived from an EMBL/GenBank/DDBJ whole genome shotgun (WGS) entry which is preliminary data.</text>
</comment>
<dbReference type="EMBL" id="AHMI02000138">
    <property type="protein sequence ID" value="EMY14807.1"/>
    <property type="molecule type" value="Genomic_DNA"/>
</dbReference>
<evidence type="ECO:0000313" key="2">
    <source>
        <dbReference type="Proteomes" id="UP000012249"/>
    </source>
</evidence>
<accession>N1U6X9</accession>
<dbReference type="AlphaFoldDB" id="N1U6X9"/>